<feature type="transmembrane region" description="Helical" evidence="1">
    <location>
        <begin position="122"/>
        <end position="138"/>
    </location>
</feature>
<dbReference type="RefSeq" id="WP_069635263.1">
    <property type="nucleotide sequence ID" value="NZ_JXKZ01000004.1"/>
</dbReference>
<dbReference type="InterPro" id="IPR008523">
    <property type="entry name" value="DUF805"/>
</dbReference>
<evidence type="ECO:0000313" key="2">
    <source>
        <dbReference type="EMBL" id="OEG16067.1"/>
    </source>
</evidence>
<dbReference type="EMBL" id="MIKB01000014">
    <property type="protein sequence ID" value="OEG16067.1"/>
    <property type="molecule type" value="Genomic_DNA"/>
</dbReference>
<organism evidence="2 3">
    <name type="scientific">Enterococcus quebecensis</name>
    <dbReference type="NCBI Taxonomy" id="903983"/>
    <lineage>
        <taxon>Bacteria</taxon>
        <taxon>Bacillati</taxon>
        <taxon>Bacillota</taxon>
        <taxon>Bacilli</taxon>
        <taxon>Lactobacillales</taxon>
        <taxon>Enterococcaceae</taxon>
        <taxon>Enterococcus</taxon>
    </lineage>
</organism>
<keyword evidence="1" id="KW-0812">Transmembrane</keyword>
<gene>
    <name evidence="2" type="ORF">BCR23_07935</name>
</gene>
<evidence type="ECO:0000256" key="1">
    <source>
        <dbReference type="SAM" id="Phobius"/>
    </source>
</evidence>
<dbReference type="STRING" id="903983.BCR23_07935"/>
<sequence length="192" mass="21509">MGKIEQKAGKVSFVQSLKDYFIGYVDFKGRTTRAGYWWVTLILSIISFALLTSFLTKIISAIIAISNYESDYDYLLESQLRDVFADSVGLLILLVVLGLATFLPTLAMTVRRYRDAGLRGRGTLTIYIIFIICGMTNLSGNNLFFAMLVLAIDIFFFVLTVLATGSLETTSSNAVLLFFFRKKQTAIELTEE</sequence>
<dbReference type="AlphaFoldDB" id="A0A1E5GTT1"/>
<feature type="transmembrane region" description="Helical" evidence="1">
    <location>
        <begin position="36"/>
        <end position="68"/>
    </location>
</feature>
<keyword evidence="3" id="KW-1185">Reference proteome</keyword>
<reference evidence="3" key="1">
    <citation type="submission" date="2016-09" db="EMBL/GenBank/DDBJ databases">
        <authorList>
            <person name="Gulvik C.A."/>
        </authorList>
    </citation>
    <scope>NUCLEOTIDE SEQUENCE [LARGE SCALE GENOMIC DNA]</scope>
    <source>
        <strain evidence="3">LMG 26306</strain>
    </source>
</reference>
<dbReference type="Pfam" id="PF05656">
    <property type="entry name" value="DUF805"/>
    <property type="match status" value="1"/>
</dbReference>
<feature type="transmembrane region" description="Helical" evidence="1">
    <location>
        <begin position="144"/>
        <end position="163"/>
    </location>
</feature>
<feature type="transmembrane region" description="Helical" evidence="1">
    <location>
        <begin position="88"/>
        <end position="110"/>
    </location>
</feature>
<comment type="caution">
    <text evidence="2">The sequence shown here is derived from an EMBL/GenBank/DDBJ whole genome shotgun (WGS) entry which is preliminary data.</text>
</comment>
<evidence type="ECO:0008006" key="4">
    <source>
        <dbReference type="Google" id="ProtNLM"/>
    </source>
</evidence>
<proteinExistence type="predicted"/>
<dbReference type="OrthoDB" id="2285053at2"/>
<dbReference type="Proteomes" id="UP000094764">
    <property type="component" value="Unassembled WGS sequence"/>
</dbReference>
<dbReference type="GO" id="GO:0016020">
    <property type="term" value="C:membrane"/>
    <property type="evidence" value="ECO:0007669"/>
    <property type="project" value="InterPro"/>
</dbReference>
<name>A0A1E5GTT1_9ENTE</name>
<accession>A0A1E5GTT1</accession>
<protein>
    <recommendedName>
        <fullName evidence="4">DUF805 domain-containing protein</fullName>
    </recommendedName>
</protein>
<keyword evidence="1" id="KW-1133">Transmembrane helix</keyword>
<evidence type="ECO:0000313" key="3">
    <source>
        <dbReference type="Proteomes" id="UP000094764"/>
    </source>
</evidence>
<keyword evidence="1" id="KW-0472">Membrane</keyword>